<feature type="transmembrane region" description="Helical" evidence="7">
    <location>
        <begin position="619"/>
        <end position="639"/>
    </location>
</feature>
<dbReference type="PANTHER" id="PTHR31376">
    <property type="entry name" value="OS09G0467300 PROTEIN-RELATED"/>
    <property type="match status" value="1"/>
</dbReference>
<keyword evidence="4 7" id="KW-0812">Transmembrane</keyword>
<dbReference type="Proteomes" id="UP000824890">
    <property type="component" value="Unassembled WGS sequence"/>
</dbReference>
<dbReference type="PANTHER" id="PTHR31376:SF62">
    <property type="entry name" value="PURINE PERMEASE 14-RELATED"/>
    <property type="match status" value="1"/>
</dbReference>
<feature type="transmembrane region" description="Helical" evidence="7">
    <location>
        <begin position="12"/>
        <end position="31"/>
    </location>
</feature>
<evidence type="ECO:0000256" key="2">
    <source>
        <dbReference type="ARBA" id="ARBA00006213"/>
    </source>
</evidence>
<comment type="subcellular location">
    <subcellularLocation>
        <location evidence="1">Membrane</location>
        <topology evidence="1">Multi-pass membrane protein</topology>
    </subcellularLocation>
</comment>
<keyword evidence="6 7" id="KW-0472">Membrane</keyword>
<keyword evidence="5 7" id="KW-1133">Transmembrane helix</keyword>
<keyword evidence="9" id="KW-1185">Reference proteome</keyword>
<organism evidence="8 9">
    <name type="scientific">Brassica napus</name>
    <name type="common">Rape</name>
    <dbReference type="NCBI Taxonomy" id="3708"/>
    <lineage>
        <taxon>Eukaryota</taxon>
        <taxon>Viridiplantae</taxon>
        <taxon>Streptophyta</taxon>
        <taxon>Embryophyta</taxon>
        <taxon>Tracheophyta</taxon>
        <taxon>Spermatophyta</taxon>
        <taxon>Magnoliopsida</taxon>
        <taxon>eudicotyledons</taxon>
        <taxon>Gunneridae</taxon>
        <taxon>Pentapetalae</taxon>
        <taxon>rosids</taxon>
        <taxon>malvids</taxon>
        <taxon>Brassicales</taxon>
        <taxon>Brassicaceae</taxon>
        <taxon>Brassiceae</taxon>
        <taxon>Brassica</taxon>
    </lineage>
</organism>
<comment type="similarity">
    <text evidence="2">Belongs to the purine permeases (TC 2.A.7.14) family.</text>
</comment>
<evidence type="ECO:0000256" key="6">
    <source>
        <dbReference type="ARBA" id="ARBA00023136"/>
    </source>
</evidence>
<feature type="transmembrane region" description="Helical" evidence="7">
    <location>
        <begin position="409"/>
        <end position="428"/>
    </location>
</feature>
<evidence type="ECO:0000256" key="1">
    <source>
        <dbReference type="ARBA" id="ARBA00004141"/>
    </source>
</evidence>
<feature type="transmembrane region" description="Helical" evidence="7">
    <location>
        <begin position="569"/>
        <end position="586"/>
    </location>
</feature>
<feature type="transmembrane region" description="Helical" evidence="7">
    <location>
        <begin position="51"/>
        <end position="72"/>
    </location>
</feature>
<dbReference type="InterPro" id="IPR030182">
    <property type="entry name" value="PUP_plant"/>
</dbReference>
<dbReference type="EMBL" id="JAGKQM010000016">
    <property type="protein sequence ID" value="KAH0875952.1"/>
    <property type="molecule type" value="Genomic_DNA"/>
</dbReference>
<evidence type="ECO:0000313" key="9">
    <source>
        <dbReference type="Proteomes" id="UP000824890"/>
    </source>
</evidence>
<feature type="transmembrane region" description="Helical" evidence="7">
    <location>
        <begin position="361"/>
        <end position="378"/>
    </location>
</feature>
<gene>
    <name evidence="8" type="ORF">HID58_073314</name>
</gene>
<reference evidence="8 9" key="1">
    <citation type="submission" date="2021-05" db="EMBL/GenBank/DDBJ databases">
        <title>Genome Assembly of Synthetic Allotetraploid Brassica napus Reveals Homoeologous Exchanges between Subgenomes.</title>
        <authorList>
            <person name="Davis J.T."/>
        </authorList>
    </citation>
    <scope>NUCLEOTIDE SEQUENCE [LARGE SCALE GENOMIC DNA]</scope>
    <source>
        <strain evidence="9">cv. Da-Ae</strain>
        <tissue evidence="8">Seedling</tissue>
    </source>
</reference>
<feature type="transmembrane region" description="Helical" evidence="7">
    <location>
        <begin position="154"/>
        <end position="177"/>
    </location>
</feature>
<evidence type="ECO:0000256" key="7">
    <source>
        <dbReference type="SAM" id="Phobius"/>
    </source>
</evidence>
<feature type="transmembrane region" description="Helical" evidence="7">
    <location>
        <begin position="659"/>
        <end position="678"/>
    </location>
</feature>
<feature type="transmembrane region" description="Helical" evidence="7">
    <location>
        <begin position="538"/>
        <end position="557"/>
    </location>
</feature>
<accession>A0ABQ7Z6U4</accession>
<feature type="transmembrane region" description="Helical" evidence="7">
    <location>
        <begin position="331"/>
        <end position="349"/>
    </location>
</feature>
<comment type="caution">
    <text evidence="8">The sequence shown here is derived from an EMBL/GenBank/DDBJ whole genome shotgun (WGS) entry which is preliminary data.</text>
</comment>
<dbReference type="Pfam" id="PF16913">
    <property type="entry name" value="PUNUT"/>
    <property type="match status" value="3"/>
</dbReference>
<evidence type="ECO:0000256" key="3">
    <source>
        <dbReference type="ARBA" id="ARBA00022448"/>
    </source>
</evidence>
<evidence type="ECO:0000313" key="8">
    <source>
        <dbReference type="EMBL" id="KAH0875952.1"/>
    </source>
</evidence>
<feature type="transmembrane region" description="Helical" evidence="7">
    <location>
        <begin position="119"/>
        <end position="142"/>
    </location>
</feature>
<protein>
    <submittedName>
        <fullName evidence="8">Uncharacterized protein</fullName>
    </submittedName>
</protein>
<name>A0ABQ7Z6U4_BRANA</name>
<proteinExistence type="inferred from homology"/>
<feature type="transmembrane region" description="Helical" evidence="7">
    <location>
        <begin position="434"/>
        <end position="455"/>
    </location>
</feature>
<keyword evidence="3" id="KW-0813">Transport</keyword>
<evidence type="ECO:0000256" key="5">
    <source>
        <dbReference type="ARBA" id="ARBA00022989"/>
    </source>
</evidence>
<feature type="transmembrane region" description="Helical" evidence="7">
    <location>
        <begin position="467"/>
        <end position="488"/>
    </location>
</feature>
<evidence type="ECO:0000256" key="4">
    <source>
        <dbReference type="ARBA" id="ARBA00022692"/>
    </source>
</evidence>
<sequence length="693" mass="79185">MNQTGTLNRTDTIKWPTIIICFILVITGQSIAKLLENYYYLHTTNKRRATWFQSLLQVIGFPFLHTPLYFLLYPDPRKPNQLPPSSDRTSLRFLTLLYPGIGVSMVFHARLYTKGKLEIPFNVFTLIYTAQLLFTTVLSFIVKKFKFNRWIFISLFFAMAAGVLSAIFAAFSFSYIITGSQNVFDNVISKRDPPIGSLASPPFSSELHVVKTYRSTWVFPGEESVHSNYDGSSRCVAGLLGWVGGACVRCLEHEPHQCLPSSALSLTFIGFAKRRGTATRPPANHQRNRITHKFGYHHHLHHLRHYRPLETFHNHHNFYQSLHDGVWTQPFLQVIGFPLLLVPFFSLSYKKHNQLLITSKPSSLSLLYICTGVTMLVQSPFTKLLLLDGTRIYFTPIFAAIIKRIEFNTWIVISLIYTIAITTLSSYVGGELSALLAAFTFIFLLGNIEKIFDVYISKGNKKVNPIFADVLELLIFSSLFATLAAVFISGENHDLMREMEGFSKGKIVYVMTMVGQVVSWQIYWVGIVGLVAFSESIVTSNLVSFSPYPIIMVLEIYFFNYEDDEFDDYLGVALVLSIFIVVSSLYKTRCKHVREQFVQISLEIEPLQNSDSNHRRNKWLTIIICIILAVTGQSAVRLLENYYFLHRNRNFRYGVWTQSLLQVVGFPILLFPFVLLHLSCNKKKQLIMTSDGI</sequence>
<feature type="transmembrane region" description="Helical" evidence="7">
    <location>
        <begin position="93"/>
        <end position="113"/>
    </location>
</feature>
<feature type="transmembrane region" description="Helical" evidence="7">
    <location>
        <begin position="508"/>
        <end position="531"/>
    </location>
</feature>